<dbReference type="OrthoDB" id="9815825at2"/>
<organism evidence="5 6">
    <name type="scientific">Lutibacter maritimus</name>
    <dbReference type="NCBI Taxonomy" id="593133"/>
    <lineage>
        <taxon>Bacteria</taxon>
        <taxon>Pseudomonadati</taxon>
        <taxon>Bacteroidota</taxon>
        <taxon>Flavobacteriia</taxon>
        <taxon>Flavobacteriales</taxon>
        <taxon>Flavobacteriaceae</taxon>
        <taxon>Lutibacter</taxon>
    </lineage>
</organism>
<protein>
    <submittedName>
        <fullName evidence="5">Predicted dehydrogenase</fullName>
    </submittedName>
</protein>
<dbReference type="InterPro" id="IPR000683">
    <property type="entry name" value="Gfo/Idh/MocA-like_OxRdtase_N"/>
</dbReference>
<dbReference type="STRING" id="593133.SAMN04488006_1496"/>
<dbReference type="SUPFAM" id="SSF55347">
    <property type="entry name" value="Glyceraldehyde-3-phosphate dehydrogenase-like, C-terminal domain"/>
    <property type="match status" value="1"/>
</dbReference>
<evidence type="ECO:0000259" key="3">
    <source>
        <dbReference type="Pfam" id="PF01408"/>
    </source>
</evidence>
<sequence length="326" mass="36694">MNKKYNWAILGCGKIAKKFALELKGLPNANLYAAASRNLDNATSFASEFGFEKTYDSYKEMVKDPSVDIVYIATPHSHHLEHSLLCLNHKKAVLCEKAFAINSKEVLQMVNASKENNTFLMEAFWVRFRPKFKKVLELIKNEDLGKLKMVKSDFNFLGEYNPESRLYNLNLGAGSLLDIGIYPVFTSLMLLGKPTQIKAIPQFSPTGSEESITVFLSYKNGATAILNSSFKSDYKNNVELSFEKGHIAYDRFSNEPILLQTTTKNQQITFDAGPNLGYQFEAMHVMECLDKNLTESPTLPLSTSIDLMSILDTIRKEAGIVFPNHD</sequence>
<evidence type="ECO:0000256" key="2">
    <source>
        <dbReference type="ARBA" id="ARBA00023002"/>
    </source>
</evidence>
<dbReference type="SUPFAM" id="SSF51735">
    <property type="entry name" value="NAD(P)-binding Rossmann-fold domains"/>
    <property type="match status" value="1"/>
</dbReference>
<evidence type="ECO:0000256" key="1">
    <source>
        <dbReference type="ARBA" id="ARBA00010928"/>
    </source>
</evidence>
<accession>A0A1I6Q517</accession>
<evidence type="ECO:0000313" key="6">
    <source>
        <dbReference type="Proteomes" id="UP000199312"/>
    </source>
</evidence>
<dbReference type="PANTHER" id="PTHR22604">
    <property type="entry name" value="OXIDOREDUCTASES"/>
    <property type="match status" value="1"/>
</dbReference>
<reference evidence="6" key="1">
    <citation type="submission" date="2016-10" db="EMBL/GenBank/DDBJ databases">
        <authorList>
            <person name="Varghese N."/>
            <person name="Submissions S."/>
        </authorList>
    </citation>
    <scope>NUCLEOTIDE SEQUENCE [LARGE SCALE GENOMIC DNA]</scope>
    <source>
        <strain evidence="6">DSM 24450</strain>
    </source>
</reference>
<keyword evidence="6" id="KW-1185">Reference proteome</keyword>
<dbReference type="GO" id="GO:0016491">
    <property type="term" value="F:oxidoreductase activity"/>
    <property type="evidence" value="ECO:0007669"/>
    <property type="project" value="UniProtKB-KW"/>
</dbReference>
<name>A0A1I6Q517_9FLAO</name>
<dbReference type="Pfam" id="PF01408">
    <property type="entry name" value="GFO_IDH_MocA"/>
    <property type="match status" value="1"/>
</dbReference>
<dbReference type="Pfam" id="PF22725">
    <property type="entry name" value="GFO_IDH_MocA_C3"/>
    <property type="match status" value="1"/>
</dbReference>
<comment type="similarity">
    <text evidence="1">Belongs to the Gfo/Idh/MocA family.</text>
</comment>
<evidence type="ECO:0000259" key="4">
    <source>
        <dbReference type="Pfam" id="PF22725"/>
    </source>
</evidence>
<dbReference type="InterPro" id="IPR055170">
    <property type="entry name" value="GFO_IDH_MocA-like_dom"/>
</dbReference>
<feature type="domain" description="GFO/IDH/MocA-like oxidoreductase" evidence="4">
    <location>
        <begin position="132"/>
        <end position="247"/>
    </location>
</feature>
<keyword evidence="2" id="KW-0560">Oxidoreductase</keyword>
<dbReference type="Gene3D" id="3.40.50.720">
    <property type="entry name" value="NAD(P)-binding Rossmann-like Domain"/>
    <property type="match status" value="1"/>
</dbReference>
<feature type="domain" description="Gfo/Idh/MocA-like oxidoreductase N-terminal" evidence="3">
    <location>
        <begin position="6"/>
        <end position="122"/>
    </location>
</feature>
<dbReference type="PANTHER" id="PTHR22604:SF105">
    <property type="entry name" value="TRANS-1,2-DIHYDROBENZENE-1,2-DIOL DEHYDROGENASE"/>
    <property type="match status" value="1"/>
</dbReference>
<gene>
    <name evidence="5" type="ORF">SAMN04488006_1496</name>
</gene>
<proteinExistence type="inferred from homology"/>
<dbReference type="InterPro" id="IPR050984">
    <property type="entry name" value="Gfo/Idh/MocA_domain"/>
</dbReference>
<dbReference type="Gene3D" id="3.30.360.10">
    <property type="entry name" value="Dihydrodipicolinate Reductase, domain 2"/>
    <property type="match status" value="1"/>
</dbReference>
<evidence type="ECO:0000313" key="5">
    <source>
        <dbReference type="EMBL" id="SFS47571.1"/>
    </source>
</evidence>
<dbReference type="AlphaFoldDB" id="A0A1I6Q517"/>
<dbReference type="Proteomes" id="UP000199312">
    <property type="component" value="Unassembled WGS sequence"/>
</dbReference>
<dbReference type="RefSeq" id="WP_090224387.1">
    <property type="nucleotide sequence ID" value="NZ_FOZP01000003.1"/>
</dbReference>
<dbReference type="GO" id="GO:0000166">
    <property type="term" value="F:nucleotide binding"/>
    <property type="evidence" value="ECO:0007669"/>
    <property type="project" value="InterPro"/>
</dbReference>
<dbReference type="EMBL" id="FOZP01000003">
    <property type="protein sequence ID" value="SFS47571.1"/>
    <property type="molecule type" value="Genomic_DNA"/>
</dbReference>
<dbReference type="InterPro" id="IPR036291">
    <property type="entry name" value="NAD(P)-bd_dom_sf"/>
</dbReference>